<comment type="caution">
    <text evidence="2">The sequence shown here is derived from an EMBL/GenBank/DDBJ whole genome shotgun (WGS) entry which is preliminary data.</text>
</comment>
<reference evidence="2" key="1">
    <citation type="journal article" date="2023" name="Mol. Phylogenet. Evol.">
        <title>Genome-scale phylogeny and comparative genomics of the fungal order Sordariales.</title>
        <authorList>
            <person name="Hensen N."/>
            <person name="Bonometti L."/>
            <person name="Westerberg I."/>
            <person name="Brannstrom I.O."/>
            <person name="Guillou S."/>
            <person name="Cros-Aarteil S."/>
            <person name="Calhoun S."/>
            <person name="Haridas S."/>
            <person name="Kuo A."/>
            <person name="Mondo S."/>
            <person name="Pangilinan J."/>
            <person name="Riley R."/>
            <person name="LaButti K."/>
            <person name="Andreopoulos B."/>
            <person name="Lipzen A."/>
            <person name="Chen C."/>
            <person name="Yan M."/>
            <person name="Daum C."/>
            <person name="Ng V."/>
            <person name="Clum A."/>
            <person name="Steindorff A."/>
            <person name="Ohm R.A."/>
            <person name="Martin F."/>
            <person name="Silar P."/>
            <person name="Natvig D.O."/>
            <person name="Lalanne C."/>
            <person name="Gautier V."/>
            <person name="Ament-Velasquez S.L."/>
            <person name="Kruys A."/>
            <person name="Hutchinson M.I."/>
            <person name="Powell A.J."/>
            <person name="Barry K."/>
            <person name="Miller A.N."/>
            <person name="Grigoriev I.V."/>
            <person name="Debuchy R."/>
            <person name="Gladieux P."/>
            <person name="Hiltunen Thoren M."/>
            <person name="Johannesson H."/>
        </authorList>
    </citation>
    <scope>NUCLEOTIDE SEQUENCE</scope>
    <source>
        <strain evidence="2">CBS 232.78</strain>
    </source>
</reference>
<reference evidence="2" key="2">
    <citation type="submission" date="2023-06" db="EMBL/GenBank/DDBJ databases">
        <authorList>
            <consortium name="Lawrence Berkeley National Laboratory"/>
            <person name="Haridas S."/>
            <person name="Hensen N."/>
            <person name="Bonometti L."/>
            <person name="Westerberg I."/>
            <person name="Brannstrom I.O."/>
            <person name="Guillou S."/>
            <person name="Cros-Aarteil S."/>
            <person name="Calhoun S."/>
            <person name="Kuo A."/>
            <person name="Mondo S."/>
            <person name="Pangilinan J."/>
            <person name="Riley R."/>
            <person name="LaButti K."/>
            <person name="Andreopoulos B."/>
            <person name="Lipzen A."/>
            <person name="Chen C."/>
            <person name="Yanf M."/>
            <person name="Daum C."/>
            <person name="Ng V."/>
            <person name="Clum A."/>
            <person name="Steindorff A."/>
            <person name="Ohm R."/>
            <person name="Martin F."/>
            <person name="Silar P."/>
            <person name="Natvig D."/>
            <person name="Lalanne C."/>
            <person name="Gautier V."/>
            <person name="Ament-velasquez S.L."/>
            <person name="Kruys A."/>
            <person name="Hutchinson M.I."/>
            <person name="Powell A.J."/>
            <person name="Barry K."/>
            <person name="Miller A.N."/>
            <person name="Grigoriev I.V."/>
            <person name="Debuchy R."/>
            <person name="Gladieux P."/>
            <person name="Thoren M.H."/>
            <person name="Johannesson H."/>
        </authorList>
    </citation>
    <scope>NUCLEOTIDE SEQUENCE</scope>
    <source>
        <strain evidence="2">CBS 232.78</strain>
    </source>
</reference>
<accession>A0AAE0P892</accession>
<dbReference type="EMBL" id="JAULSW010000001">
    <property type="protein sequence ID" value="KAK3395143.1"/>
    <property type="molecule type" value="Genomic_DNA"/>
</dbReference>
<keyword evidence="1" id="KW-0812">Transmembrane</keyword>
<feature type="transmembrane region" description="Helical" evidence="1">
    <location>
        <begin position="351"/>
        <end position="378"/>
    </location>
</feature>
<feature type="transmembrane region" description="Helical" evidence="1">
    <location>
        <begin position="47"/>
        <end position="64"/>
    </location>
</feature>
<evidence type="ECO:0000313" key="2">
    <source>
        <dbReference type="EMBL" id="KAK3395143.1"/>
    </source>
</evidence>
<feature type="transmembrane region" description="Helical" evidence="1">
    <location>
        <begin position="99"/>
        <end position="120"/>
    </location>
</feature>
<dbReference type="AlphaFoldDB" id="A0AAE0P892"/>
<sequence>MPKLSPAPLSNNGNNTQKLRKIVMVDFKRDTAAKRVASPNDGKLKRAFAALPFFGLSVAAYWVLNASEAVPFATKMVQSRQVKWDEGSVPFRTGPFYHVVWLDNLLSVINTFFMSAIYGYDSATREQVIAFLIDGGSLLAVWWFESLRRTPGKVWFLRIPWAFALAGQLFGIGVVSPFFYFLHRVFSPAPETCAARPPTDQRQVSAILPVVVLGYLLPSGAMLFSPGLDNRQIWLFIFQLYPLFMVLAFYILSSILPSGSGSTRAANLKTTQISLFSLAALAAWSWIYTCYRGRAGEIFLPTTVPRWELPDFEGFCRQFLRWDQTFAFSSSLLWLVYLVNDLKAVGQVQAGWLRVVSFGLACLVMLGPGATVGLGWLFTEESLDPVPTKKSGKDKRSA</sequence>
<feature type="transmembrane region" description="Helical" evidence="1">
    <location>
        <begin position="233"/>
        <end position="252"/>
    </location>
</feature>
<organism evidence="2 3">
    <name type="scientific">Podospora didyma</name>
    <dbReference type="NCBI Taxonomy" id="330526"/>
    <lineage>
        <taxon>Eukaryota</taxon>
        <taxon>Fungi</taxon>
        <taxon>Dikarya</taxon>
        <taxon>Ascomycota</taxon>
        <taxon>Pezizomycotina</taxon>
        <taxon>Sordariomycetes</taxon>
        <taxon>Sordariomycetidae</taxon>
        <taxon>Sordariales</taxon>
        <taxon>Podosporaceae</taxon>
        <taxon>Podospora</taxon>
    </lineage>
</organism>
<gene>
    <name evidence="2" type="ORF">B0H63DRAFT_462731</name>
</gene>
<evidence type="ECO:0000256" key="1">
    <source>
        <dbReference type="SAM" id="Phobius"/>
    </source>
</evidence>
<keyword evidence="1" id="KW-1133">Transmembrane helix</keyword>
<keyword evidence="3" id="KW-1185">Reference proteome</keyword>
<feature type="transmembrane region" description="Helical" evidence="1">
    <location>
        <begin position="127"/>
        <end position="144"/>
    </location>
</feature>
<proteinExistence type="predicted"/>
<feature type="transmembrane region" description="Helical" evidence="1">
    <location>
        <begin position="159"/>
        <end position="183"/>
    </location>
</feature>
<keyword evidence="1" id="KW-0472">Membrane</keyword>
<feature type="transmembrane region" description="Helical" evidence="1">
    <location>
        <begin position="273"/>
        <end position="291"/>
    </location>
</feature>
<dbReference type="Proteomes" id="UP001285441">
    <property type="component" value="Unassembled WGS sequence"/>
</dbReference>
<protein>
    <submittedName>
        <fullName evidence="2">Uncharacterized protein</fullName>
    </submittedName>
</protein>
<evidence type="ECO:0000313" key="3">
    <source>
        <dbReference type="Proteomes" id="UP001285441"/>
    </source>
</evidence>
<name>A0AAE0P892_9PEZI</name>
<feature type="transmembrane region" description="Helical" evidence="1">
    <location>
        <begin position="204"/>
        <end position="227"/>
    </location>
</feature>